<dbReference type="InterPro" id="IPR001810">
    <property type="entry name" value="F-box_dom"/>
</dbReference>
<dbReference type="Gene3D" id="3.80.10.10">
    <property type="entry name" value="Ribonuclease Inhibitor"/>
    <property type="match status" value="1"/>
</dbReference>
<keyword evidence="3" id="KW-1185">Reference proteome</keyword>
<sequence>MPRSLIAEDIFNTLEDSEDEAMVLQMKCLATNNLRSPIKGLPVEILGHILELAVTQILAKNRQFLGIPVLTSILSLSQVCSRWRNVCHSTSRLWRVFPQRFERSKGKSGEVIRSCGNISPELDAELVSLWFQRASPHPVVVSLTGYSNIDPIPLLPTLSQSDKIGALQLHASDCIFSPITEDFIRTISFPVLHTFHLTLGSRYFPNVDDSDEDPPGPPIPSSFDNILPLIEQLHAPQLSRLELSLIHKAPDIHLYGTQIRELDLAFDSFRWFVDAGDDVVVECFGIIQQCPQLTSLRLHINCRNNIDGYEGHLVLSELKSLEIDFGDDFDRDDMMDLFSGLTLPKLEVLDICFPDFEDFDFDEEEMQAFKRRSGFPLRRLSLGICGFIPPEDLWDFVGDIQTLEELHVGGSVEGFGFLAYLLPPDGTQRLPLPNLHTLSVLPWISSEDRTPIMDDIVERVVKSRWWTDPAKRPYRRWKKVRIARDVSGEPYDAEEDDGNILSPEAQKRMAVIAKEGLKLDFECGGFGFEPPSAFDGGDDDDDDRVGIICPYSGCITVVARRSLSNYGKTRSFANTRMITREIF</sequence>
<dbReference type="SUPFAM" id="SSF81383">
    <property type="entry name" value="F-box domain"/>
    <property type="match status" value="1"/>
</dbReference>
<comment type="caution">
    <text evidence="2">The sequence shown here is derived from an EMBL/GenBank/DDBJ whole genome shotgun (WGS) entry which is preliminary data.</text>
</comment>
<dbReference type="Proteomes" id="UP001437256">
    <property type="component" value="Unassembled WGS sequence"/>
</dbReference>
<proteinExistence type="predicted"/>
<feature type="domain" description="F-box" evidence="1">
    <location>
        <begin position="40"/>
        <end position="95"/>
    </location>
</feature>
<evidence type="ECO:0000259" key="1">
    <source>
        <dbReference type="Pfam" id="PF12937"/>
    </source>
</evidence>
<reference evidence="2 3" key="1">
    <citation type="submission" date="2024-05" db="EMBL/GenBank/DDBJ databases">
        <title>A draft genome resource for the thread blight pathogen Marasmius tenuissimus strain MS-2.</title>
        <authorList>
            <person name="Yulfo-Soto G.E."/>
            <person name="Baruah I.K."/>
            <person name="Amoako-Attah I."/>
            <person name="Bukari Y."/>
            <person name="Meinhardt L.W."/>
            <person name="Bailey B.A."/>
            <person name="Cohen S.P."/>
        </authorList>
    </citation>
    <scope>NUCLEOTIDE SEQUENCE [LARGE SCALE GENOMIC DNA]</scope>
    <source>
        <strain evidence="2 3">MS-2</strain>
    </source>
</reference>
<dbReference type="Gene3D" id="1.20.1280.50">
    <property type="match status" value="1"/>
</dbReference>
<dbReference type="EMBL" id="JBBXMP010000035">
    <property type="protein sequence ID" value="KAL0066431.1"/>
    <property type="molecule type" value="Genomic_DNA"/>
</dbReference>
<protein>
    <recommendedName>
        <fullName evidence="1">F-box domain-containing protein</fullName>
    </recommendedName>
</protein>
<name>A0ABR2ZXV7_9AGAR</name>
<dbReference type="Pfam" id="PF12937">
    <property type="entry name" value="F-box-like"/>
    <property type="match status" value="1"/>
</dbReference>
<evidence type="ECO:0000313" key="2">
    <source>
        <dbReference type="EMBL" id="KAL0066431.1"/>
    </source>
</evidence>
<accession>A0ABR2ZXV7</accession>
<evidence type="ECO:0000313" key="3">
    <source>
        <dbReference type="Proteomes" id="UP001437256"/>
    </source>
</evidence>
<dbReference type="InterPro" id="IPR032675">
    <property type="entry name" value="LRR_dom_sf"/>
</dbReference>
<dbReference type="SUPFAM" id="SSF52047">
    <property type="entry name" value="RNI-like"/>
    <property type="match status" value="1"/>
</dbReference>
<dbReference type="InterPro" id="IPR036047">
    <property type="entry name" value="F-box-like_dom_sf"/>
</dbReference>
<organism evidence="2 3">
    <name type="scientific">Marasmius tenuissimus</name>
    <dbReference type="NCBI Taxonomy" id="585030"/>
    <lineage>
        <taxon>Eukaryota</taxon>
        <taxon>Fungi</taxon>
        <taxon>Dikarya</taxon>
        <taxon>Basidiomycota</taxon>
        <taxon>Agaricomycotina</taxon>
        <taxon>Agaricomycetes</taxon>
        <taxon>Agaricomycetidae</taxon>
        <taxon>Agaricales</taxon>
        <taxon>Marasmiineae</taxon>
        <taxon>Marasmiaceae</taxon>
        <taxon>Marasmius</taxon>
    </lineage>
</organism>
<gene>
    <name evidence="2" type="ORF">AAF712_006473</name>
</gene>